<comment type="caution">
    <text evidence="1">The sequence shown here is derived from an EMBL/GenBank/DDBJ whole genome shotgun (WGS) entry which is preliminary data.</text>
</comment>
<proteinExistence type="predicted"/>
<dbReference type="EMBL" id="JBGOOT010000002">
    <property type="protein sequence ID" value="MEZ8193999.1"/>
    <property type="molecule type" value="Genomic_DNA"/>
</dbReference>
<sequence length="386" mass="43752">MRKHLQLADRANAKRVAHGRSQNNNHIFRGKGSIDTFNTRKLDTLFGVPIFPAPSDLDLSGSGFTNELKVFFEELEALLSTNNHIYLSFEHTSNAKLPMFLLIVALQEKHGSKITPILSRSSWVNKLIEATGSFISATQRKKAMFDNNVSRIPIISGSNLEFENLADDLVDAISAKYYDNEIPPHIEARISQAIIETLENVGRHAYPCEKDDKNKKWWLICSIGQTHKDSDDYMFLAIYDEGRGIPHSFEDSKVFQNRVKKHYPKEYQALILGEDLNSDKTNAIQGLVRNIASRVRSLRKTIGDSGMIYASMMHEMTRIDDESHGQGSVSIKDVITNDPESKLIIFSNKGCYQFNRGHAKEDTIIEYENELSGSLLQWSIKLDELN</sequence>
<evidence type="ECO:0000313" key="2">
    <source>
        <dbReference type="Proteomes" id="UP001569153"/>
    </source>
</evidence>
<dbReference type="Proteomes" id="UP001569153">
    <property type="component" value="Unassembled WGS sequence"/>
</dbReference>
<evidence type="ECO:0008006" key="3">
    <source>
        <dbReference type="Google" id="ProtNLM"/>
    </source>
</evidence>
<dbReference type="RefSeq" id="WP_371729718.1">
    <property type="nucleotide sequence ID" value="NZ_JBGOOT010000002.1"/>
</dbReference>
<reference evidence="1 2" key="1">
    <citation type="submission" date="2024-06" db="EMBL/GenBank/DDBJ databases">
        <authorList>
            <person name="Steensen K."/>
            <person name="Seneca J."/>
            <person name="Bartlau N."/>
            <person name="Yu A.X."/>
            <person name="Polz M.F."/>
        </authorList>
    </citation>
    <scope>NUCLEOTIDE SEQUENCE [LARGE SCALE GENOMIC DNA]</scope>
    <source>
        <strain evidence="1 2">FF146</strain>
    </source>
</reference>
<organism evidence="1 2">
    <name type="scientific">Vibrio cortegadensis</name>
    <dbReference type="NCBI Taxonomy" id="1328770"/>
    <lineage>
        <taxon>Bacteria</taxon>
        <taxon>Pseudomonadati</taxon>
        <taxon>Pseudomonadota</taxon>
        <taxon>Gammaproteobacteria</taxon>
        <taxon>Vibrionales</taxon>
        <taxon>Vibrionaceae</taxon>
        <taxon>Vibrio</taxon>
    </lineage>
</organism>
<name>A0ABV4M3T2_9VIBR</name>
<protein>
    <recommendedName>
        <fullName evidence="3">ATP-binding protein</fullName>
    </recommendedName>
</protein>
<gene>
    <name evidence="1" type="ORF">ACED38_03760</name>
</gene>
<evidence type="ECO:0000313" key="1">
    <source>
        <dbReference type="EMBL" id="MEZ8193999.1"/>
    </source>
</evidence>
<keyword evidence="2" id="KW-1185">Reference proteome</keyword>
<accession>A0ABV4M3T2</accession>